<reference evidence="3 4" key="1">
    <citation type="journal article" date="2023" name="IMA Fungus">
        <title>Comparative genomic study of the Penicillium genus elucidates a diverse pangenome and 15 lateral gene transfer events.</title>
        <authorList>
            <person name="Petersen C."/>
            <person name="Sorensen T."/>
            <person name="Nielsen M.R."/>
            <person name="Sondergaard T.E."/>
            <person name="Sorensen J.L."/>
            <person name="Fitzpatrick D.A."/>
            <person name="Frisvad J.C."/>
            <person name="Nielsen K.L."/>
        </authorList>
    </citation>
    <scope>NUCLEOTIDE SEQUENCE [LARGE SCALE GENOMIC DNA]</scope>
    <source>
        <strain evidence="3 4">IBT 35679</strain>
    </source>
</reference>
<dbReference type="AlphaFoldDB" id="A0AAD6CZW8"/>
<dbReference type="InterPro" id="IPR044662">
    <property type="entry name" value="HS1/DABB1-like"/>
</dbReference>
<dbReference type="PANTHER" id="PTHR33178:SF10">
    <property type="entry name" value="STRESS-RESPONSE A_B BARREL DOMAIN-CONTAINING PROTEIN"/>
    <property type="match status" value="1"/>
</dbReference>
<dbReference type="Proteomes" id="UP001220324">
    <property type="component" value="Unassembled WGS sequence"/>
</dbReference>
<dbReference type="PANTHER" id="PTHR33178">
    <property type="match status" value="1"/>
</dbReference>
<dbReference type="EMBL" id="JAQIZZ010000003">
    <property type="protein sequence ID" value="KAJ5546457.1"/>
    <property type="molecule type" value="Genomic_DNA"/>
</dbReference>
<dbReference type="Gene3D" id="3.30.70.100">
    <property type="match status" value="1"/>
</dbReference>
<name>A0AAD6CZW8_9EURO</name>
<sequence length="110" mass="12213">MSITHIVLFQFKAGIDPQTIVDVCDRMLALKDTCIHPSSQMPYIKASTGGVDNSPEEAQDGITHGFVVEFENAADRDYYVHRDPVHRAFVDSLTGLLEKAQVIDYTPGVF</sequence>
<proteinExistence type="predicted"/>
<accession>A0AAD6CZW8</accession>
<dbReference type="InterPro" id="IPR013097">
    <property type="entry name" value="Dabb"/>
</dbReference>
<dbReference type="SUPFAM" id="SSF54909">
    <property type="entry name" value="Dimeric alpha+beta barrel"/>
    <property type="match status" value="1"/>
</dbReference>
<comment type="subunit">
    <text evidence="1">Homodimer.</text>
</comment>
<gene>
    <name evidence="3" type="ORF">N7494_004042</name>
</gene>
<dbReference type="SMART" id="SM00886">
    <property type="entry name" value="Dabb"/>
    <property type="match status" value="1"/>
</dbReference>
<dbReference type="InterPro" id="IPR011008">
    <property type="entry name" value="Dimeric_a/b-barrel"/>
</dbReference>
<feature type="domain" description="Stress-response A/B barrel" evidence="2">
    <location>
        <begin position="3"/>
        <end position="105"/>
    </location>
</feature>
<keyword evidence="4" id="KW-1185">Reference proteome</keyword>
<evidence type="ECO:0000313" key="3">
    <source>
        <dbReference type="EMBL" id="KAJ5546457.1"/>
    </source>
</evidence>
<organism evidence="3 4">
    <name type="scientific">Penicillium frequentans</name>
    <dbReference type="NCBI Taxonomy" id="3151616"/>
    <lineage>
        <taxon>Eukaryota</taxon>
        <taxon>Fungi</taxon>
        <taxon>Dikarya</taxon>
        <taxon>Ascomycota</taxon>
        <taxon>Pezizomycotina</taxon>
        <taxon>Eurotiomycetes</taxon>
        <taxon>Eurotiomycetidae</taxon>
        <taxon>Eurotiales</taxon>
        <taxon>Aspergillaceae</taxon>
        <taxon>Penicillium</taxon>
    </lineage>
</organism>
<dbReference type="Pfam" id="PF07876">
    <property type="entry name" value="Dabb"/>
    <property type="match status" value="1"/>
</dbReference>
<dbReference type="PROSITE" id="PS51502">
    <property type="entry name" value="S_R_A_B_BARREL"/>
    <property type="match status" value="1"/>
</dbReference>
<evidence type="ECO:0000259" key="2">
    <source>
        <dbReference type="PROSITE" id="PS51502"/>
    </source>
</evidence>
<protein>
    <submittedName>
        <fullName evidence="3">Stress responsive A/B barrel domain protein</fullName>
    </submittedName>
</protein>
<evidence type="ECO:0000256" key="1">
    <source>
        <dbReference type="ARBA" id="ARBA00011738"/>
    </source>
</evidence>
<comment type="caution">
    <text evidence="3">The sequence shown here is derived from an EMBL/GenBank/DDBJ whole genome shotgun (WGS) entry which is preliminary data.</text>
</comment>
<evidence type="ECO:0000313" key="4">
    <source>
        <dbReference type="Proteomes" id="UP001220324"/>
    </source>
</evidence>